<evidence type="ECO:0000313" key="2">
    <source>
        <dbReference type="EMBL" id="PKM91317.1"/>
    </source>
</evidence>
<keyword evidence="1" id="KW-0732">Signal</keyword>
<name>A0A2N2E9B9_9BACT</name>
<reference evidence="2 3" key="1">
    <citation type="journal article" date="2017" name="ISME J.">
        <title>Potential for microbial H2 and metal transformations associated with novel bacteria and archaea in deep terrestrial subsurface sediments.</title>
        <authorList>
            <person name="Hernsdorf A.W."/>
            <person name="Amano Y."/>
            <person name="Miyakawa K."/>
            <person name="Ise K."/>
            <person name="Suzuki Y."/>
            <person name="Anantharaman K."/>
            <person name="Probst A."/>
            <person name="Burstein D."/>
            <person name="Thomas B.C."/>
            <person name="Banfield J.F."/>
        </authorList>
    </citation>
    <scope>NUCLEOTIDE SEQUENCE [LARGE SCALE GENOMIC DNA]</scope>
    <source>
        <strain evidence="2">HGW-Falkowbacteria-1</strain>
    </source>
</reference>
<sequence length="237" mass="26763">MKISKFYFFVLFLFLIFSFSACGKKDLSDQNQNGKNEEKQLGANVSNEESYFSKSVEDLFAEGKPLQCSATVESGEGSVVMNYYFDNNGKKLRVESQTLNKASNLNINSVSILDDNWYYFWDDLTNKDGMKMKVEENQENVKDKNIDENNNFDMKEEFDFKCKSWKVDSSMFDLPKDKTFKDLTSLMNGFGTNAPTINNEQSGTAPSFGNGNSVDACSYCNMLPAGSDRDECLDACS</sequence>
<evidence type="ECO:0000256" key="1">
    <source>
        <dbReference type="SAM" id="SignalP"/>
    </source>
</evidence>
<feature type="signal peptide" evidence="1">
    <location>
        <begin position="1"/>
        <end position="23"/>
    </location>
</feature>
<gene>
    <name evidence="2" type="ORF">CVU82_01820</name>
</gene>
<dbReference type="AlphaFoldDB" id="A0A2N2E9B9"/>
<feature type="chain" id="PRO_5014897310" description="Lipoprotein" evidence="1">
    <location>
        <begin position="24"/>
        <end position="237"/>
    </location>
</feature>
<comment type="caution">
    <text evidence="2">The sequence shown here is derived from an EMBL/GenBank/DDBJ whole genome shotgun (WGS) entry which is preliminary data.</text>
</comment>
<organism evidence="2 3">
    <name type="scientific">Candidatus Falkowbacteria bacterium HGW-Falkowbacteria-1</name>
    <dbReference type="NCBI Taxonomy" id="2013768"/>
    <lineage>
        <taxon>Bacteria</taxon>
        <taxon>Candidatus Falkowiibacteriota</taxon>
    </lineage>
</organism>
<evidence type="ECO:0000313" key="3">
    <source>
        <dbReference type="Proteomes" id="UP000233517"/>
    </source>
</evidence>
<proteinExistence type="predicted"/>
<evidence type="ECO:0008006" key="4">
    <source>
        <dbReference type="Google" id="ProtNLM"/>
    </source>
</evidence>
<dbReference type="EMBL" id="PHAI01000002">
    <property type="protein sequence ID" value="PKM91317.1"/>
    <property type="molecule type" value="Genomic_DNA"/>
</dbReference>
<accession>A0A2N2E9B9</accession>
<dbReference type="PROSITE" id="PS51257">
    <property type="entry name" value="PROKAR_LIPOPROTEIN"/>
    <property type="match status" value="1"/>
</dbReference>
<protein>
    <recommendedName>
        <fullName evidence="4">Lipoprotein</fullName>
    </recommendedName>
</protein>
<dbReference type="Proteomes" id="UP000233517">
    <property type="component" value="Unassembled WGS sequence"/>
</dbReference>